<dbReference type="PANTHER" id="PTHR35092">
    <property type="entry name" value="CHLORINASE MJ1651"/>
    <property type="match status" value="1"/>
</dbReference>
<accession>A0A5C6V963</accession>
<comment type="similarity">
    <text evidence="2">Belongs to the SAM hydrolase / SAM-dependent halogenase family.</text>
</comment>
<dbReference type="InterPro" id="IPR023227">
    <property type="entry name" value="SAM_OH_AdoTrfase_C_sf"/>
</dbReference>
<evidence type="ECO:0000259" key="3">
    <source>
        <dbReference type="Pfam" id="PF01887"/>
    </source>
</evidence>
<dbReference type="Gene3D" id="3.40.50.10790">
    <property type="entry name" value="S-adenosyl-l-methionine hydroxide adenosyltransferase, N-terminal"/>
    <property type="match status" value="1"/>
</dbReference>
<evidence type="ECO:0000313" key="5">
    <source>
        <dbReference type="EMBL" id="TXC81972.1"/>
    </source>
</evidence>
<proteinExistence type="inferred from homology"/>
<dbReference type="SUPFAM" id="SSF101852">
    <property type="entry name" value="Bacterial fluorinating enzyme, C-terminal domain"/>
    <property type="match status" value="1"/>
</dbReference>
<name>A0A5C6V963_9FLAO</name>
<evidence type="ECO:0000259" key="4">
    <source>
        <dbReference type="Pfam" id="PF20257"/>
    </source>
</evidence>
<dbReference type="PIRSF" id="PIRSF006779">
    <property type="entry name" value="UCP006779"/>
    <property type="match status" value="1"/>
</dbReference>
<organism evidence="5 6">
    <name type="scientific">Luteibaculum oceani</name>
    <dbReference type="NCBI Taxonomy" id="1294296"/>
    <lineage>
        <taxon>Bacteria</taxon>
        <taxon>Pseudomonadati</taxon>
        <taxon>Bacteroidota</taxon>
        <taxon>Flavobacteriia</taxon>
        <taxon>Flavobacteriales</taxon>
        <taxon>Luteibaculaceae</taxon>
        <taxon>Luteibaculum</taxon>
    </lineage>
</organism>
<evidence type="ECO:0000256" key="1">
    <source>
        <dbReference type="ARBA" id="ARBA00022691"/>
    </source>
</evidence>
<dbReference type="Gene3D" id="2.40.30.90">
    <property type="entry name" value="Bacterial fluorinating enzyme like"/>
    <property type="match status" value="1"/>
</dbReference>
<sequence length="270" mass="29461">MGVITLTSDMGLKDHYVASVKGAILTQFPEAVIFDITHNIEPFDILHASFVLRNCWQDFPAGTVHMVCVDDFSSPKPRFLGAKHKGQFFIASDCGILNLIIREQPDQLVEIAISQESEDAVFVAKDIFAKAAAFLARGGTMEFLGQPTSEMVTRGTLAPTTFEREISGSFVHIDSYGNAISNIDRHLFSLIGKNRPFRIIFSKGEFEITQISNAYNEVPTGEKVALFGGSGFLEIAVNQGTAQTGGGASQLFGIKKGNSITIEFEDVTNR</sequence>
<protein>
    <submittedName>
        <fullName evidence="5">SAM-dependent chlorinase/fluorinase</fullName>
    </submittedName>
</protein>
<dbReference type="Proteomes" id="UP000321168">
    <property type="component" value="Unassembled WGS sequence"/>
</dbReference>
<reference evidence="5 6" key="1">
    <citation type="submission" date="2019-08" db="EMBL/GenBank/DDBJ databases">
        <title>Genome of Luteibaculum oceani JCM 18817.</title>
        <authorList>
            <person name="Bowman J.P."/>
        </authorList>
    </citation>
    <scope>NUCLEOTIDE SEQUENCE [LARGE SCALE GENOMIC DNA]</scope>
    <source>
        <strain evidence="5 6">JCM 18817</strain>
    </source>
</reference>
<feature type="domain" description="S-adenosyl-l-methionine hydroxide adenosyltransferase N-terminal" evidence="3">
    <location>
        <begin position="4"/>
        <end position="144"/>
    </location>
</feature>
<gene>
    <name evidence="5" type="ORF">FRX97_02450</name>
</gene>
<feature type="domain" description="S-adenosyl-l-methionine hydroxide adenosyltransferase C-terminal" evidence="4">
    <location>
        <begin position="169"/>
        <end position="260"/>
    </location>
</feature>
<dbReference type="EMBL" id="VORB01000002">
    <property type="protein sequence ID" value="TXC81972.1"/>
    <property type="molecule type" value="Genomic_DNA"/>
</dbReference>
<dbReference type="AlphaFoldDB" id="A0A5C6V963"/>
<dbReference type="RefSeq" id="WP_147013033.1">
    <property type="nucleotide sequence ID" value="NZ_VORB01000002.1"/>
</dbReference>
<dbReference type="InterPro" id="IPR023228">
    <property type="entry name" value="SAM_OH_AdoTrfase_N_sf"/>
</dbReference>
<dbReference type="InterPro" id="IPR046469">
    <property type="entry name" value="SAM_HAT_N"/>
</dbReference>
<dbReference type="Pfam" id="PF01887">
    <property type="entry name" value="SAM_HAT_N"/>
    <property type="match status" value="1"/>
</dbReference>
<evidence type="ECO:0000256" key="2">
    <source>
        <dbReference type="ARBA" id="ARBA00024035"/>
    </source>
</evidence>
<dbReference type="SUPFAM" id="SSF102522">
    <property type="entry name" value="Bacterial fluorinating enzyme, N-terminal domain"/>
    <property type="match status" value="1"/>
</dbReference>
<dbReference type="Pfam" id="PF20257">
    <property type="entry name" value="SAM_HAT_C"/>
    <property type="match status" value="1"/>
</dbReference>
<dbReference type="InterPro" id="IPR046470">
    <property type="entry name" value="SAM_HAT_C"/>
</dbReference>
<keyword evidence="6" id="KW-1185">Reference proteome</keyword>
<comment type="caution">
    <text evidence="5">The sequence shown here is derived from an EMBL/GenBank/DDBJ whole genome shotgun (WGS) entry which is preliminary data.</text>
</comment>
<dbReference type="InterPro" id="IPR002747">
    <property type="entry name" value="SAM_OH_AdoTrfase"/>
</dbReference>
<dbReference type="OrthoDB" id="9792195at2"/>
<keyword evidence="1" id="KW-0949">S-adenosyl-L-methionine</keyword>
<dbReference type="PANTHER" id="PTHR35092:SF1">
    <property type="entry name" value="CHLORINASE MJ1651"/>
    <property type="match status" value="1"/>
</dbReference>
<evidence type="ECO:0000313" key="6">
    <source>
        <dbReference type="Proteomes" id="UP000321168"/>
    </source>
</evidence>